<reference evidence="2 3" key="1">
    <citation type="submission" date="2024-10" db="EMBL/GenBank/DDBJ databases">
        <authorList>
            <person name="Kim D."/>
        </authorList>
    </citation>
    <scope>NUCLEOTIDE SEQUENCE [LARGE SCALE GENOMIC DNA]</scope>
    <source>
        <strain evidence="2">BH-2024</strain>
    </source>
</reference>
<dbReference type="Proteomes" id="UP001620626">
    <property type="component" value="Unassembled WGS sequence"/>
</dbReference>
<name>A0ABD2M0M0_9BILA</name>
<organism evidence="2 3">
    <name type="scientific">Heterodera trifolii</name>
    <dbReference type="NCBI Taxonomy" id="157864"/>
    <lineage>
        <taxon>Eukaryota</taxon>
        <taxon>Metazoa</taxon>
        <taxon>Ecdysozoa</taxon>
        <taxon>Nematoda</taxon>
        <taxon>Chromadorea</taxon>
        <taxon>Rhabditida</taxon>
        <taxon>Tylenchina</taxon>
        <taxon>Tylenchomorpha</taxon>
        <taxon>Tylenchoidea</taxon>
        <taxon>Heteroderidae</taxon>
        <taxon>Heteroderinae</taxon>
        <taxon>Heterodera</taxon>
    </lineage>
</organism>
<dbReference type="InterPro" id="IPR042219">
    <property type="entry name" value="AAA_lid_11_sf"/>
</dbReference>
<keyword evidence="3" id="KW-1185">Reference proteome</keyword>
<evidence type="ECO:0000313" key="3">
    <source>
        <dbReference type="Proteomes" id="UP001620626"/>
    </source>
</evidence>
<accession>A0ABD2M0M0</accession>
<dbReference type="Pfam" id="PF18198">
    <property type="entry name" value="AAA_lid_11"/>
    <property type="match status" value="1"/>
</dbReference>
<feature type="domain" description="Dynein heavy chain AAA lid" evidence="1">
    <location>
        <begin position="116"/>
        <end position="173"/>
    </location>
</feature>
<protein>
    <recommendedName>
        <fullName evidence="1">Dynein heavy chain AAA lid domain-containing protein</fullName>
    </recommendedName>
</protein>
<dbReference type="AlphaFoldDB" id="A0ABD2M0M0"/>
<dbReference type="InterPro" id="IPR041658">
    <property type="entry name" value="AAA_lid_11"/>
</dbReference>
<evidence type="ECO:0000259" key="1">
    <source>
        <dbReference type="Pfam" id="PF18198"/>
    </source>
</evidence>
<sequence length="187" mass="20749">MQSARLLCSATGYDVSNRVEDLAFELKMDILSIALGSAEGFEQADKALHSTSRQHFRLILTAEWNRSANFYDPSESVAFSFLHFSSTNCVGASGASSPVLHYLLVPCQCARTAPHQPLGWANSYEFADADFRVACDTLDSTVDMIAHNRANVKPDKLPWLALRTLLSQCIYGASRYSPRQTVHIKFI</sequence>
<comment type="caution">
    <text evidence="2">The sequence shown here is derived from an EMBL/GenBank/DDBJ whole genome shotgun (WGS) entry which is preliminary data.</text>
</comment>
<evidence type="ECO:0000313" key="2">
    <source>
        <dbReference type="EMBL" id="KAL3121053.1"/>
    </source>
</evidence>
<gene>
    <name evidence="2" type="ORF">niasHT_005313</name>
</gene>
<dbReference type="EMBL" id="JBICBT010000200">
    <property type="protein sequence ID" value="KAL3121053.1"/>
    <property type="molecule type" value="Genomic_DNA"/>
</dbReference>
<proteinExistence type="predicted"/>
<dbReference type="Gene3D" id="1.10.8.720">
    <property type="entry name" value="Region D6 of dynein motor"/>
    <property type="match status" value="1"/>
</dbReference>